<reference evidence="2" key="1">
    <citation type="submission" date="2016-11" db="EMBL/GenBank/DDBJ databases">
        <authorList>
            <person name="Varghese N."/>
            <person name="Submissions S."/>
        </authorList>
    </citation>
    <scope>NUCLEOTIDE SEQUENCE [LARGE SCALE GENOMIC DNA]</scope>
    <source>
        <strain evidence="2">DSM 17539</strain>
    </source>
</reference>
<proteinExistence type="predicted"/>
<organism evidence="1 2">
    <name type="scientific">Arenibacter palladensis</name>
    <dbReference type="NCBI Taxonomy" id="237373"/>
    <lineage>
        <taxon>Bacteria</taxon>
        <taxon>Pseudomonadati</taxon>
        <taxon>Bacteroidota</taxon>
        <taxon>Flavobacteriia</taxon>
        <taxon>Flavobacteriales</taxon>
        <taxon>Flavobacteriaceae</taxon>
        <taxon>Arenibacter</taxon>
    </lineage>
</organism>
<accession>A0A1M4XI12</accession>
<dbReference type="EMBL" id="FQUX01000002">
    <property type="protein sequence ID" value="SHE92953.1"/>
    <property type="molecule type" value="Genomic_DNA"/>
</dbReference>
<evidence type="ECO:0008006" key="3">
    <source>
        <dbReference type="Google" id="ProtNLM"/>
    </source>
</evidence>
<dbReference type="AlphaFoldDB" id="A0A1M4XI12"/>
<gene>
    <name evidence="1" type="ORF">SAMN03080594_10280</name>
</gene>
<sequence length="188" mass="20532">MKKLMLILVLGIVSCTPDDGDPTVFCDNSTSDFQTLYLNMIIAGHSDNVTYDTEIHEYTFELSTTKEVCEIGYQSQPGIANTPYVIEIVDNTTTNTIYTGSHVFSSTGTSYATPSATINLVAGTSYTIKRIQTNWGNNIGNTIGRLATTNTMSFPYTYGIMTITGSNFHQNGGPAIDFGVPYIDIIFK</sequence>
<dbReference type="Proteomes" id="UP000184406">
    <property type="component" value="Unassembled WGS sequence"/>
</dbReference>
<keyword evidence="2" id="KW-1185">Reference proteome</keyword>
<protein>
    <recommendedName>
        <fullName evidence="3">Lipoprotein</fullName>
    </recommendedName>
</protein>
<dbReference type="OrthoDB" id="1360422at2"/>
<dbReference type="RefSeq" id="WP_072860960.1">
    <property type="nucleotide sequence ID" value="NZ_FQUX01000002.1"/>
</dbReference>
<evidence type="ECO:0000313" key="1">
    <source>
        <dbReference type="EMBL" id="SHE92953.1"/>
    </source>
</evidence>
<name>A0A1M4XI12_9FLAO</name>
<dbReference type="PROSITE" id="PS51257">
    <property type="entry name" value="PROKAR_LIPOPROTEIN"/>
    <property type="match status" value="1"/>
</dbReference>
<evidence type="ECO:0000313" key="2">
    <source>
        <dbReference type="Proteomes" id="UP000184406"/>
    </source>
</evidence>